<organism evidence="4 5">
    <name type="scientific">Malus domestica</name>
    <name type="common">Apple</name>
    <name type="synonym">Pyrus malus</name>
    <dbReference type="NCBI Taxonomy" id="3750"/>
    <lineage>
        <taxon>Eukaryota</taxon>
        <taxon>Viridiplantae</taxon>
        <taxon>Streptophyta</taxon>
        <taxon>Embryophyta</taxon>
        <taxon>Tracheophyta</taxon>
        <taxon>Spermatophyta</taxon>
        <taxon>Magnoliopsida</taxon>
        <taxon>eudicotyledons</taxon>
        <taxon>Gunneridae</taxon>
        <taxon>Pentapetalae</taxon>
        <taxon>rosids</taxon>
        <taxon>fabids</taxon>
        <taxon>Rosales</taxon>
        <taxon>Rosaceae</taxon>
        <taxon>Amygdaloideae</taxon>
        <taxon>Maleae</taxon>
        <taxon>Malus</taxon>
    </lineage>
</organism>
<evidence type="ECO:0000259" key="3">
    <source>
        <dbReference type="PROSITE" id="PS51213"/>
    </source>
</evidence>
<feature type="region of interest" description="Disordered" evidence="2">
    <location>
        <begin position="55"/>
        <end position="80"/>
    </location>
</feature>
<dbReference type="GO" id="GO:0005634">
    <property type="term" value="C:nucleus"/>
    <property type="evidence" value="ECO:0007669"/>
    <property type="project" value="UniProtKB-SubCell"/>
</dbReference>
<dbReference type="Pfam" id="PF03789">
    <property type="entry name" value="ELK"/>
    <property type="match status" value="1"/>
</dbReference>
<comment type="caution">
    <text evidence="4">The sequence shown here is derived from an EMBL/GenBank/DDBJ whole genome shotgun (WGS) entry which is preliminary data.</text>
</comment>
<dbReference type="AlphaFoldDB" id="A0A498JMV4"/>
<evidence type="ECO:0000313" key="5">
    <source>
        <dbReference type="Proteomes" id="UP000290289"/>
    </source>
</evidence>
<evidence type="ECO:0000256" key="1">
    <source>
        <dbReference type="PROSITE-ProRule" id="PRU00559"/>
    </source>
</evidence>
<keyword evidence="1" id="KW-0539">Nucleus</keyword>
<feature type="compositionally biased region" description="Basic and acidic residues" evidence="2">
    <location>
        <begin position="71"/>
        <end position="80"/>
    </location>
</feature>
<sequence length="160" mass="18518">MGGRDLIHWSCNPVLQPFWIILGSISLLTWSRLKVSTLKFPFNYMSQDSLIADDAAGSTDEGDWSGGEAQDSPRTKEDQELKDKLLRKYSGYISTRKHEFSKSPRRRRKETSQKKQGKFSLIGGTFIINGLTQRKRHWKPSENMQKRHLAIYRPIFTLCI</sequence>
<dbReference type="InterPro" id="IPR005539">
    <property type="entry name" value="ELK_dom"/>
</dbReference>
<dbReference type="Proteomes" id="UP000290289">
    <property type="component" value="Chromosome 6"/>
</dbReference>
<dbReference type="GO" id="GO:0003677">
    <property type="term" value="F:DNA binding"/>
    <property type="evidence" value="ECO:0007669"/>
    <property type="project" value="InterPro"/>
</dbReference>
<evidence type="ECO:0000313" key="4">
    <source>
        <dbReference type="EMBL" id="RXH96207.1"/>
    </source>
</evidence>
<dbReference type="PROSITE" id="PS51213">
    <property type="entry name" value="ELK"/>
    <property type="match status" value="1"/>
</dbReference>
<proteinExistence type="inferred from homology"/>
<feature type="domain" description="ELK" evidence="3">
    <location>
        <begin position="80"/>
        <end position="100"/>
    </location>
</feature>
<reference evidence="4 5" key="1">
    <citation type="submission" date="2018-10" db="EMBL/GenBank/DDBJ databases">
        <title>A high-quality apple genome assembly.</title>
        <authorList>
            <person name="Hu J."/>
        </authorList>
    </citation>
    <scope>NUCLEOTIDE SEQUENCE [LARGE SCALE GENOMIC DNA]</scope>
    <source>
        <strain evidence="5">cv. HFTH1</strain>
        <tissue evidence="4">Young leaf</tissue>
    </source>
</reference>
<evidence type="ECO:0000256" key="2">
    <source>
        <dbReference type="SAM" id="MobiDB-lite"/>
    </source>
</evidence>
<gene>
    <name evidence="4" type="ORF">DVH24_008711</name>
</gene>
<comment type="subcellular location">
    <subcellularLocation>
        <location evidence="1">Nucleus</location>
    </subcellularLocation>
</comment>
<dbReference type="SMART" id="SM01188">
    <property type="entry name" value="ELK"/>
    <property type="match status" value="1"/>
</dbReference>
<name>A0A498JMV4_MALDO</name>
<dbReference type="EMBL" id="RDQH01000332">
    <property type="protein sequence ID" value="RXH96207.1"/>
    <property type="molecule type" value="Genomic_DNA"/>
</dbReference>
<keyword evidence="5" id="KW-1185">Reference proteome</keyword>
<accession>A0A498JMV4</accession>
<comment type="similarity">
    <text evidence="1">Belongs to the TALE/KNOX homeobox family.</text>
</comment>
<feature type="region of interest" description="Disordered" evidence="2">
    <location>
        <begin position="95"/>
        <end position="117"/>
    </location>
</feature>
<protein>
    <recommendedName>
        <fullName evidence="3">ELK domain-containing protein</fullName>
    </recommendedName>
</protein>